<evidence type="ECO:0000313" key="2">
    <source>
        <dbReference type="EMBL" id="GAF83843.1"/>
    </source>
</evidence>
<name>X0SRU0_9ZZZZ</name>
<dbReference type="PANTHER" id="PTHR43591">
    <property type="entry name" value="METHYLTRANSFERASE"/>
    <property type="match status" value="1"/>
</dbReference>
<feature type="domain" description="Methyltransferase type 11" evidence="1">
    <location>
        <begin position="43"/>
        <end position="128"/>
    </location>
</feature>
<organism evidence="2">
    <name type="scientific">marine sediment metagenome</name>
    <dbReference type="NCBI Taxonomy" id="412755"/>
    <lineage>
        <taxon>unclassified sequences</taxon>
        <taxon>metagenomes</taxon>
        <taxon>ecological metagenomes</taxon>
    </lineage>
</organism>
<dbReference type="InterPro" id="IPR013216">
    <property type="entry name" value="Methyltransf_11"/>
</dbReference>
<dbReference type="AlphaFoldDB" id="X0SRU0"/>
<comment type="caution">
    <text evidence="2">The sequence shown here is derived from an EMBL/GenBank/DDBJ whole genome shotgun (WGS) entry which is preliminary data.</text>
</comment>
<dbReference type="EMBL" id="BARS01004823">
    <property type="protein sequence ID" value="GAF83843.1"/>
    <property type="molecule type" value="Genomic_DNA"/>
</dbReference>
<dbReference type="GO" id="GO:0008757">
    <property type="term" value="F:S-adenosylmethionine-dependent methyltransferase activity"/>
    <property type="evidence" value="ECO:0007669"/>
    <property type="project" value="InterPro"/>
</dbReference>
<reference evidence="2" key="1">
    <citation type="journal article" date="2014" name="Front. Microbiol.">
        <title>High frequency of phylogenetically diverse reductive dehalogenase-homologous genes in deep subseafloor sedimentary metagenomes.</title>
        <authorList>
            <person name="Kawai M."/>
            <person name="Futagami T."/>
            <person name="Toyoda A."/>
            <person name="Takaki Y."/>
            <person name="Nishi S."/>
            <person name="Hori S."/>
            <person name="Arai W."/>
            <person name="Tsubouchi T."/>
            <person name="Morono Y."/>
            <person name="Uchiyama I."/>
            <person name="Ito T."/>
            <person name="Fujiyama A."/>
            <person name="Inagaki F."/>
            <person name="Takami H."/>
        </authorList>
    </citation>
    <scope>NUCLEOTIDE SEQUENCE</scope>
    <source>
        <strain evidence="2">Expedition CK06-06</strain>
    </source>
</reference>
<gene>
    <name evidence="2" type="ORF">S01H1_09441</name>
</gene>
<dbReference type="SUPFAM" id="SSF53335">
    <property type="entry name" value="S-adenosyl-L-methionine-dependent methyltransferases"/>
    <property type="match status" value="1"/>
</dbReference>
<evidence type="ECO:0000259" key="1">
    <source>
        <dbReference type="Pfam" id="PF08241"/>
    </source>
</evidence>
<dbReference type="Pfam" id="PF08241">
    <property type="entry name" value="Methyltransf_11"/>
    <property type="match status" value="1"/>
</dbReference>
<sequence>MNVVDYRYWIDLKSTWLFGKGLCRVPRNYYLDLVKHYEPNSFLDLGCGLGETYRLFRRNGVDLYYEGIDVIPNFIEICRRRYPEADFTVGRIQEIQHPTNSFDMVSCRCVLEHLPDPTPAIKEMARVSAETVVIVWFKWPGKADRYKYKKAGYWENKYSRERMLDVMASANLMLKDEIIEQRHLVWVLE</sequence>
<dbReference type="Gene3D" id="3.40.50.150">
    <property type="entry name" value="Vaccinia Virus protein VP39"/>
    <property type="match status" value="1"/>
</dbReference>
<dbReference type="InterPro" id="IPR029063">
    <property type="entry name" value="SAM-dependent_MTases_sf"/>
</dbReference>
<accession>X0SRU0</accession>
<dbReference type="CDD" id="cd02440">
    <property type="entry name" value="AdoMet_MTases"/>
    <property type="match status" value="1"/>
</dbReference>
<protein>
    <recommendedName>
        <fullName evidence="1">Methyltransferase type 11 domain-containing protein</fullName>
    </recommendedName>
</protein>
<proteinExistence type="predicted"/>